<gene>
    <name evidence="3" type="ordered locus">DKAM_0462</name>
</gene>
<protein>
    <submittedName>
        <fullName evidence="3">Uncharacterized protein</fullName>
    </submittedName>
</protein>
<evidence type="ECO:0000313" key="3">
    <source>
        <dbReference type="EMBL" id="ACL10788.1"/>
    </source>
</evidence>
<name>B8D3V7_DESA1</name>
<keyword evidence="2" id="KW-0812">Transmembrane</keyword>
<keyword evidence="2" id="KW-1133">Transmembrane helix</keyword>
<feature type="coiled-coil region" evidence="1">
    <location>
        <begin position="399"/>
        <end position="447"/>
    </location>
</feature>
<reference evidence="3 4" key="1">
    <citation type="journal article" date="2009" name="J. Bacteriol.">
        <title>Complete genome sequence of the anaerobic, protein-degrading hyperthermophilic crenarchaeon Desulfurococcus kamchatkensis.</title>
        <authorList>
            <person name="Ravin N.V."/>
            <person name="Mardanov A.V."/>
            <person name="Beletsky A.V."/>
            <person name="Kublanov I.V."/>
            <person name="Kolganova T.V."/>
            <person name="Lebedinsky A.V."/>
            <person name="Chernyh N.A."/>
            <person name="Bonch-Osmolovskaya E.A."/>
            <person name="Skryabin K.G."/>
        </authorList>
    </citation>
    <scope>NUCLEOTIDE SEQUENCE [LARGE SCALE GENOMIC DNA]</scope>
    <source>
        <strain evidence="4">DSM 18924 / JCM 16383 / VKM B-2413 / 1221n</strain>
    </source>
</reference>
<dbReference type="HOGENOM" id="CLU_555054_0_0_2"/>
<evidence type="ECO:0000256" key="1">
    <source>
        <dbReference type="SAM" id="Coils"/>
    </source>
</evidence>
<keyword evidence="1" id="KW-0175">Coiled coil</keyword>
<keyword evidence="2" id="KW-0472">Membrane</keyword>
<evidence type="ECO:0000313" key="4">
    <source>
        <dbReference type="Proteomes" id="UP000006903"/>
    </source>
</evidence>
<dbReference type="AlphaFoldDB" id="B8D3V7"/>
<proteinExistence type="predicted"/>
<dbReference type="eggNOG" id="arCOG10275">
    <property type="taxonomic scope" value="Archaea"/>
</dbReference>
<dbReference type="Proteomes" id="UP000006903">
    <property type="component" value="Chromosome"/>
</dbReference>
<feature type="transmembrane region" description="Helical" evidence="2">
    <location>
        <begin position="465"/>
        <end position="488"/>
    </location>
</feature>
<evidence type="ECO:0000256" key="2">
    <source>
        <dbReference type="SAM" id="Phobius"/>
    </source>
</evidence>
<dbReference type="STRING" id="490899.DKAM_0462"/>
<accession>B8D3V7</accession>
<dbReference type="KEGG" id="dka:DKAM_0462"/>
<sequence>MIMGIRALFSIILLTLVLLESTSILYVFSQNIPSKIIYIYFPGSDMERVLAIVRDVYGNGSQVNVYTVEPDQDMDPLQYLYWLTTGAKPTGDLGSTTPYTLVNQSRVLVLWNSTGLVNNPFVDPSIHPYAFNPLFNTSRKYIPPRIISLRANTSFYWDELGSDVNVNLSSNILTVEIVKHGYTWSLNTSLTNELTPPRILVLVNDTGMVSAGNYTMSFYVVNASADNITLFFPGSLEMSSGVSSGLNKIIQYTVQWFMVSREIVGRLPVNATAWWLNQTMMSLSNIANLFLANPNVTSILIYVPQMIILRNAVNGNPSTELVNAVYSGFKSMLLDISNTYKGSLLAVFSPGDKSGNGYLVTVGGSVQLDMVFTSSQLASLLWSTGSLTPVGSSILLKVIAEKNNEVNDLTSRLNELNITLSSQNQKINELNQELAACRSENTILNTEVTSVKTELEKAQSLYNQAYTYITLGIAVTLAITALIGFLVVKTVSRKQ</sequence>
<dbReference type="EMBL" id="CP001140">
    <property type="protein sequence ID" value="ACL10788.1"/>
    <property type="molecule type" value="Genomic_DNA"/>
</dbReference>
<organism evidence="3 4">
    <name type="scientific">Desulfurococcus amylolyticus (strain DSM 18924 / JCM 16383 / VKM B-2413 / 1221n)</name>
    <name type="common">Desulfurococcus kamchatkensis</name>
    <dbReference type="NCBI Taxonomy" id="490899"/>
    <lineage>
        <taxon>Archaea</taxon>
        <taxon>Thermoproteota</taxon>
        <taxon>Thermoprotei</taxon>
        <taxon>Desulfurococcales</taxon>
        <taxon>Desulfurococcaceae</taxon>
        <taxon>Desulfurococcus</taxon>
    </lineage>
</organism>